<evidence type="ECO:0000256" key="1">
    <source>
        <dbReference type="SAM" id="MobiDB-lite"/>
    </source>
</evidence>
<proteinExistence type="predicted"/>
<reference evidence="2" key="2">
    <citation type="submission" date="2023-05" db="EMBL/GenBank/DDBJ databases">
        <authorList>
            <consortium name="Lawrence Berkeley National Laboratory"/>
            <person name="Steindorff A."/>
            <person name="Hensen N."/>
            <person name="Bonometti L."/>
            <person name="Westerberg I."/>
            <person name="Brannstrom I.O."/>
            <person name="Guillou S."/>
            <person name="Cros-Aarteil S."/>
            <person name="Calhoun S."/>
            <person name="Haridas S."/>
            <person name="Kuo A."/>
            <person name="Mondo S."/>
            <person name="Pangilinan J."/>
            <person name="Riley R."/>
            <person name="Labutti K."/>
            <person name="Andreopoulos B."/>
            <person name="Lipzen A."/>
            <person name="Chen C."/>
            <person name="Yanf M."/>
            <person name="Daum C."/>
            <person name="Ng V."/>
            <person name="Clum A."/>
            <person name="Ohm R."/>
            <person name="Martin F."/>
            <person name="Silar P."/>
            <person name="Natvig D."/>
            <person name="Lalanne C."/>
            <person name="Gautier V."/>
            <person name="Ament-Velasquez S.L."/>
            <person name="Kruys A."/>
            <person name="Hutchinson M.I."/>
            <person name="Powell A.J."/>
            <person name="Barry K."/>
            <person name="Miller A.N."/>
            <person name="Grigoriev I.V."/>
            <person name="Debuchy R."/>
            <person name="Gladieux P."/>
            <person name="Thoren M.H."/>
            <person name="Johannesson H."/>
        </authorList>
    </citation>
    <scope>NUCLEOTIDE SEQUENCE</scope>
    <source>
        <strain evidence="2">PSN309</strain>
    </source>
</reference>
<dbReference type="PANTHER" id="PTHR42037">
    <property type="match status" value="1"/>
</dbReference>
<feature type="compositionally biased region" description="Acidic residues" evidence="1">
    <location>
        <begin position="553"/>
        <end position="562"/>
    </location>
</feature>
<name>A0AAN6WUD9_9PEZI</name>
<dbReference type="PANTHER" id="PTHR42037:SF1">
    <property type="match status" value="1"/>
</dbReference>
<dbReference type="Pfam" id="PF14441">
    <property type="entry name" value="OTT_1508_deam"/>
    <property type="match status" value="1"/>
</dbReference>
<feature type="compositionally biased region" description="Low complexity" evidence="1">
    <location>
        <begin position="563"/>
        <end position="572"/>
    </location>
</feature>
<sequence length="601" mass="67099">MPGTITDSALIPINPGQIRRFYGAVVLLNVLNGILVQGQAETKSVGNLEAVFTKGPKEIYQCFVNKLAQILDIKRGGDNVTAISILHPGCIEYRISSNNRTESSYEEAMAFLKNDILGPLGLAKDSELEDGQKEKEMRSSMLLKILAFTQKRIRTYVRTMIKSLGPCIADCDRENGNEAVKMAAKLREMQPLASTIETVYSNKVVFTQEAHTLLSLIETNWSSSKTFERFLRAKSGPSHASRDQTSPWGDLFHAIGRLHSYTLAVQYFFEARRRWPILFEPSTLEITYVRSARRAPNPLQMKERACTGKDILHRLFVPKEPEVIAAYERLLPQLRNLNFDEKLKEEIKSSDYKTCVHAEIGLADSLYRDYRDPSVESSGVRFFDEAEFGRYIGCSKPTCLLCDIYLEVHTGMKFEWRKGHGNLYHKWRPSDIFNTFATVPSASDVGDATSIMISTTLGTELAETRRKIMEEMIKKVRRIVADTIQQRTGTRSKYDSRHTPSDPLGMGGVLSSRLGMASSTTWGTEYGSMIMAQSASDGNGGAWGRRQQKLEDVGEVTEDVASEEGLSSSSSGADETLTDLMSKLGVDDDHDDDDEGGGVRL</sequence>
<feature type="region of interest" description="Disordered" evidence="1">
    <location>
        <begin position="487"/>
        <end position="507"/>
    </location>
</feature>
<gene>
    <name evidence="2" type="ORF">QBC35DRAFT_498262</name>
</gene>
<reference evidence="2" key="1">
    <citation type="journal article" date="2023" name="Mol. Phylogenet. Evol.">
        <title>Genome-scale phylogeny and comparative genomics of the fungal order Sordariales.</title>
        <authorList>
            <person name="Hensen N."/>
            <person name="Bonometti L."/>
            <person name="Westerberg I."/>
            <person name="Brannstrom I.O."/>
            <person name="Guillou S."/>
            <person name="Cros-Aarteil S."/>
            <person name="Calhoun S."/>
            <person name="Haridas S."/>
            <person name="Kuo A."/>
            <person name="Mondo S."/>
            <person name="Pangilinan J."/>
            <person name="Riley R."/>
            <person name="LaButti K."/>
            <person name="Andreopoulos B."/>
            <person name="Lipzen A."/>
            <person name="Chen C."/>
            <person name="Yan M."/>
            <person name="Daum C."/>
            <person name="Ng V."/>
            <person name="Clum A."/>
            <person name="Steindorff A."/>
            <person name="Ohm R.A."/>
            <person name="Martin F."/>
            <person name="Silar P."/>
            <person name="Natvig D.O."/>
            <person name="Lalanne C."/>
            <person name="Gautier V."/>
            <person name="Ament-Velasquez S.L."/>
            <person name="Kruys A."/>
            <person name="Hutchinson M.I."/>
            <person name="Powell A.J."/>
            <person name="Barry K."/>
            <person name="Miller A.N."/>
            <person name="Grigoriev I.V."/>
            <person name="Debuchy R."/>
            <person name="Gladieux P."/>
            <person name="Hiltunen Thoren M."/>
            <person name="Johannesson H."/>
        </authorList>
    </citation>
    <scope>NUCLEOTIDE SEQUENCE</scope>
    <source>
        <strain evidence="2">PSN309</strain>
    </source>
</reference>
<dbReference type="EMBL" id="MU864399">
    <property type="protein sequence ID" value="KAK4187666.1"/>
    <property type="molecule type" value="Genomic_DNA"/>
</dbReference>
<organism evidence="2 3">
    <name type="scientific">Podospora australis</name>
    <dbReference type="NCBI Taxonomy" id="1536484"/>
    <lineage>
        <taxon>Eukaryota</taxon>
        <taxon>Fungi</taxon>
        <taxon>Dikarya</taxon>
        <taxon>Ascomycota</taxon>
        <taxon>Pezizomycotina</taxon>
        <taxon>Sordariomycetes</taxon>
        <taxon>Sordariomycetidae</taxon>
        <taxon>Sordariales</taxon>
        <taxon>Podosporaceae</taxon>
        <taxon>Podospora</taxon>
    </lineage>
</organism>
<evidence type="ECO:0000313" key="3">
    <source>
        <dbReference type="Proteomes" id="UP001302126"/>
    </source>
</evidence>
<dbReference type="AlphaFoldDB" id="A0AAN6WUD9"/>
<accession>A0AAN6WUD9</accession>
<protein>
    <submittedName>
        <fullName evidence="2">Uncharacterized protein</fullName>
    </submittedName>
</protein>
<keyword evidence="3" id="KW-1185">Reference proteome</keyword>
<feature type="compositionally biased region" description="Acidic residues" evidence="1">
    <location>
        <begin position="588"/>
        <end position="601"/>
    </location>
</feature>
<evidence type="ECO:0000313" key="2">
    <source>
        <dbReference type="EMBL" id="KAK4187666.1"/>
    </source>
</evidence>
<comment type="caution">
    <text evidence="2">The sequence shown here is derived from an EMBL/GenBank/DDBJ whole genome shotgun (WGS) entry which is preliminary data.</text>
</comment>
<dbReference type="InterPro" id="IPR027796">
    <property type="entry name" value="OTT_1508_deam-like"/>
</dbReference>
<dbReference type="Proteomes" id="UP001302126">
    <property type="component" value="Unassembled WGS sequence"/>
</dbReference>
<feature type="region of interest" description="Disordered" evidence="1">
    <location>
        <begin position="553"/>
        <end position="601"/>
    </location>
</feature>